<sequence length="422" mass="45339">MLLTRRAACAARQHQLLASRAVAPPHARWRGLATARTSKSGATPSPARKANWASDEVRRLAEGGDVAKALDRAKASRVDRRAWFTVLKALNRRATTHTIRGSRIPRMARLALTEMARQRMQPESRDVTAAINACVAAGAPSDGLDLFRRFGQDGDTRLRNAALRAANAADDFDEGAIILEGMDAWDDWTYAYAAQRLARKGDVDAVRRLVDTAKGEDGAAREVLRNALVRAHANCGDVDGAVEAAATLFPGALPARTRSVLSSLLSGSSAAGDAHLGEEDVETDDVLDARRMTVPDARRAVLLALRRRGEAAFAGAALEPLVVRCGAPRVHSPPRRWRHKLKDRGALRRGVEDLLGDLGLAFVGGGVGVVRVEVEALDAYFEALALRQTRDSLIRASLVRHAALPGGALLAMLVAPKLLPFV</sequence>
<dbReference type="EMBL" id="CAKKNE010000004">
    <property type="protein sequence ID" value="CAH0373851.1"/>
    <property type="molecule type" value="Genomic_DNA"/>
</dbReference>
<accession>A0A8J2SN36</accession>
<reference evidence="1" key="1">
    <citation type="submission" date="2021-11" db="EMBL/GenBank/DDBJ databases">
        <authorList>
            <consortium name="Genoscope - CEA"/>
            <person name="William W."/>
        </authorList>
    </citation>
    <scope>NUCLEOTIDE SEQUENCE</scope>
</reference>
<dbReference type="AlphaFoldDB" id="A0A8J2SN36"/>
<evidence type="ECO:0000313" key="2">
    <source>
        <dbReference type="Proteomes" id="UP000789595"/>
    </source>
</evidence>
<proteinExistence type="predicted"/>
<comment type="caution">
    <text evidence="1">The sequence shown here is derived from an EMBL/GenBank/DDBJ whole genome shotgun (WGS) entry which is preliminary data.</text>
</comment>
<protein>
    <submittedName>
        <fullName evidence="1">Uncharacterized protein</fullName>
    </submittedName>
</protein>
<keyword evidence="2" id="KW-1185">Reference proteome</keyword>
<dbReference type="Proteomes" id="UP000789595">
    <property type="component" value="Unassembled WGS sequence"/>
</dbReference>
<evidence type="ECO:0000313" key="1">
    <source>
        <dbReference type="EMBL" id="CAH0373851.1"/>
    </source>
</evidence>
<dbReference type="Gene3D" id="1.25.40.10">
    <property type="entry name" value="Tetratricopeptide repeat domain"/>
    <property type="match status" value="1"/>
</dbReference>
<dbReference type="InterPro" id="IPR011990">
    <property type="entry name" value="TPR-like_helical_dom_sf"/>
</dbReference>
<organism evidence="1 2">
    <name type="scientific">Pelagomonas calceolata</name>
    <dbReference type="NCBI Taxonomy" id="35677"/>
    <lineage>
        <taxon>Eukaryota</taxon>
        <taxon>Sar</taxon>
        <taxon>Stramenopiles</taxon>
        <taxon>Ochrophyta</taxon>
        <taxon>Pelagophyceae</taxon>
        <taxon>Pelagomonadales</taxon>
        <taxon>Pelagomonadaceae</taxon>
        <taxon>Pelagomonas</taxon>
    </lineage>
</organism>
<name>A0A8J2SN36_9STRA</name>
<gene>
    <name evidence="1" type="ORF">PECAL_4P10920</name>
</gene>